<protein>
    <submittedName>
        <fullName evidence="2">Uncharacterized protein</fullName>
    </submittedName>
</protein>
<dbReference type="OrthoDB" id="5565205at2"/>
<evidence type="ECO:0000256" key="1">
    <source>
        <dbReference type="SAM" id="SignalP"/>
    </source>
</evidence>
<dbReference type="KEGG" id="mmai:sS8_3551"/>
<keyword evidence="3" id="KW-1185">Reference proteome</keyword>
<dbReference type="RefSeq" id="WP_119630779.1">
    <property type="nucleotide sequence ID" value="NZ_AP017928.1"/>
</dbReference>
<reference evidence="2 3" key="1">
    <citation type="submission" date="2016-12" db="EMBL/GenBank/DDBJ databases">
        <title>Genome sequencing of Methylocaldum marinum.</title>
        <authorList>
            <person name="Takeuchi M."/>
            <person name="Kamagata Y."/>
            <person name="Hiraoka S."/>
            <person name="Oshima K."/>
            <person name="Hattori M."/>
            <person name="Iwasaki W."/>
        </authorList>
    </citation>
    <scope>NUCLEOTIDE SEQUENCE [LARGE SCALE GENOMIC DNA]</scope>
    <source>
        <strain evidence="2 3">S8</strain>
    </source>
</reference>
<dbReference type="Proteomes" id="UP000266313">
    <property type="component" value="Chromosome"/>
</dbReference>
<dbReference type="AlphaFoldDB" id="A0A250KV04"/>
<name>A0A250KV04_9GAMM</name>
<proteinExistence type="predicted"/>
<feature type="chain" id="PRO_5013077904" evidence="1">
    <location>
        <begin position="22"/>
        <end position="190"/>
    </location>
</feature>
<dbReference type="EMBL" id="AP017928">
    <property type="protein sequence ID" value="BBA35488.1"/>
    <property type="molecule type" value="Genomic_DNA"/>
</dbReference>
<evidence type="ECO:0000313" key="3">
    <source>
        <dbReference type="Proteomes" id="UP000266313"/>
    </source>
</evidence>
<keyword evidence="1" id="KW-0732">Signal</keyword>
<evidence type="ECO:0000313" key="2">
    <source>
        <dbReference type="EMBL" id="BBA35488.1"/>
    </source>
</evidence>
<accession>A0A250KV04</accession>
<sequence length="190" mass="20347">MKTIKSITLFSTFTFAALAPALGWAETADYLKVKESQVEWESKGKEKALDIEIETSGAVPMDGKAGAFGYGALTDGTNNVLVLVTHLPIQDSTHVDPKSGFHAHVLDLKQPTSACPGATLEVDLENSGNNKAFDANYTWSVKDKKIKIEDIPAGDLGDAGVENLVTFTIKPVLDAKQNPTNLCVTVAEQI</sequence>
<organism evidence="2 3">
    <name type="scientific">Methylocaldum marinum</name>
    <dbReference type="NCBI Taxonomy" id="1432792"/>
    <lineage>
        <taxon>Bacteria</taxon>
        <taxon>Pseudomonadati</taxon>
        <taxon>Pseudomonadota</taxon>
        <taxon>Gammaproteobacteria</taxon>
        <taxon>Methylococcales</taxon>
        <taxon>Methylococcaceae</taxon>
        <taxon>Methylocaldum</taxon>
    </lineage>
</organism>
<feature type="signal peptide" evidence="1">
    <location>
        <begin position="1"/>
        <end position="21"/>
    </location>
</feature>
<gene>
    <name evidence="2" type="ORF">sS8_3551</name>
</gene>